<name>A0ABQ9ZRQ8_9CRUS</name>
<evidence type="ECO:0000313" key="3">
    <source>
        <dbReference type="EMBL" id="KAK4015606.1"/>
    </source>
</evidence>
<feature type="region of interest" description="Disordered" evidence="1">
    <location>
        <begin position="27"/>
        <end position="62"/>
    </location>
</feature>
<protein>
    <submittedName>
        <fullName evidence="3">Uncharacterized protein</fullName>
    </submittedName>
</protein>
<dbReference type="EMBL" id="JAOYFB010000005">
    <property type="protein sequence ID" value="KAK4015602.1"/>
    <property type="molecule type" value="Genomic_DNA"/>
</dbReference>
<proteinExistence type="predicted"/>
<gene>
    <name evidence="2" type="ORF">OUZ56_030577</name>
    <name evidence="3" type="ORF">OUZ56_030581</name>
</gene>
<dbReference type="EMBL" id="JAOYFB010000005">
    <property type="protein sequence ID" value="KAK4015606.1"/>
    <property type="molecule type" value="Genomic_DNA"/>
</dbReference>
<evidence type="ECO:0000313" key="4">
    <source>
        <dbReference type="Proteomes" id="UP001234178"/>
    </source>
</evidence>
<evidence type="ECO:0000256" key="1">
    <source>
        <dbReference type="SAM" id="MobiDB-lite"/>
    </source>
</evidence>
<evidence type="ECO:0000313" key="2">
    <source>
        <dbReference type="EMBL" id="KAK4015602.1"/>
    </source>
</evidence>
<keyword evidence="4" id="KW-1185">Reference proteome</keyword>
<reference evidence="3 4" key="1">
    <citation type="journal article" date="2023" name="Nucleic Acids Res.">
        <title>The hologenome of Daphnia magna reveals possible DNA methylation and microbiome-mediated evolution of the host genome.</title>
        <authorList>
            <person name="Chaturvedi A."/>
            <person name="Li X."/>
            <person name="Dhandapani V."/>
            <person name="Marshall H."/>
            <person name="Kissane S."/>
            <person name="Cuenca-Cambronero M."/>
            <person name="Asole G."/>
            <person name="Calvet F."/>
            <person name="Ruiz-Romero M."/>
            <person name="Marangio P."/>
            <person name="Guigo R."/>
            <person name="Rago D."/>
            <person name="Mirbahai L."/>
            <person name="Eastwood N."/>
            <person name="Colbourne J.K."/>
            <person name="Zhou J."/>
            <person name="Mallon E."/>
            <person name="Orsini L."/>
        </authorList>
    </citation>
    <scope>NUCLEOTIDE SEQUENCE [LARGE SCALE GENOMIC DNA]</scope>
    <source>
        <strain evidence="3">LRV0_1</strain>
    </source>
</reference>
<comment type="caution">
    <text evidence="3">The sequence shown here is derived from an EMBL/GenBank/DDBJ whole genome shotgun (WGS) entry which is preliminary data.</text>
</comment>
<sequence>MQIEPQSSPELGKSQLNSHLTLPYPVFQSSQAASTRHGDSTASKRVCLPKENSADQQQATDV</sequence>
<dbReference type="Proteomes" id="UP001234178">
    <property type="component" value="Unassembled WGS sequence"/>
</dbReference>
<organism evidence="3 4">
    <name type="scientific">Daphnia magna</name>
    <dbReference type="NCBI Taxonomy" id="35525"/>
    <lineage>
        <taxon>Eukaryota</taxon>
        <taxon>Metazoa</taxon>
        <taxon>Ecdysozoa</taxon>
        <taxon>Arthropoda</taxon>
        <taxon>Crustacea</taxon>
        <taxon>Branchiopoda</taxon>
        <taxon>Diplostraca</taxon>
        <taxon>Cladocera</taxon>
        <taxon>Anomopoda</taxon>
        <taxon>Daphniidae</taxon>
        <taxon>Daphnia</taxon>
    </lineage>
</organism>
<accession>A0ABQ9ZRQ8</accession>